<dbReference type="Pfam" id="PF00300">
    <property type="entry name" value="His_Phos_1"/>
    <property type="match status" value="1"/>
</dbReference>
<name>A0ABW5UDJ8_9SPHI</name>
<organism evidence="1 2">
    <name type="scientific">Sphingobacterium populi</name>
    <dbReference type="NCBI Taxonomy" id="1812824"/>
    <lineage>
        <taxon>Bacteria</taxon>
        <taxon>Pseudomonadati</taxon>
        <taxon>Bacteroidota</taxon>
        <taxon>Sphingobacteriia</taxon>
        <taxon>Sphingobacteriales</taxon>
        <taxon>Sphingobacteriaceae</taxon>
        <taxon>Sphingobacterium</taxon>
    </lineage>
</organism>
<keyword evidence="2" id="KW-1185">Reference proteome</keyword>
<dbReference type="InterPro" id="IPR029033">
    <property type="entry name" value="His_PPase_superfam"/>
</dbReference>
<protein>
    <submittedName>
        <fullName evidence="1">Histidine phosphatase family protein</fullName>
        <ecNumber evidence="1">3.1.3.-</ecNumber>
    </submittedName>
</protein>
<evidence type="ECO:0000313" key="2">
    <source>
        <dbReference type="Proteomes" id="UP001597418"/>
    </source>
</evidence>
<dbReference type="EMBL" id="JBHUMB010000014">
    <property type="protein sequence ID" value="MFD2743924.1"/>
    <property type="molecule type" value="Genomic_DNA"/>
</dbReference>
<dbReference type="SUPFAM" id="SSF53254">
    <property type="entry name" value="Phosphoglycerate mutase-like"/>
    <property type="match status" value="1"/>
</dbReference>
<dbReference type="InterPro" id="IPR013078">
    <property type="entry name" value="His_Pase_superF_clade-1"/>
</dbReference>
<dbReference type="CDD" id="cd07067">
    <property type="entry name" value="HP_PGM_like"/>
    <property type="match status" value="1"/>
</dbReference>
<dbReference type="PANTHER" id="PTHR48100">
    <property type="entry name" value="BROAD-SPECIFICITY PHOSPHATASE YOR283W-RELATED"/>
    <property type="match status" value="1"/>
</dbReference>
<dbReference type="SMART" id="SM00855">
    <property type="entry name" value="PGAM"/>
    <property type="match status" value="1"/>
</dbReference>
<dbReference type="EC" id="3.1.3.-" evidence="1"/>
<dbReference type="Gene3D" id="3.40.50.1240">
    <property type="entry name" value="Phosphoglycerate mutase-like"/>
    <property type="match status" value="1"/>
</dbReference>
<keyword evidence="1" id="KW-0378">Hydrolase</keyword>
<dbReference type="Proteomes" id="UP001597418">
    <property type="component" value="Unassembled WGS sequence"/>
</dbReference>
<gene>
    <name evidence="1" type="ORF">ACFSQ6_11010</name>
</gene>
<evidence type="ECO:0000313" key="1">
    <source>
        <dbReference type="EMBL" id="MFD2743924.1"/>
    </source>
</evidence>
<dbReference type="PANTHER" id="PTHR48100:SF1">
    <property type="entry name" value="HISTIDINE PHOSPHATASE FAMILY PROTEIN-RELATED"/>
    <property type="match status" value="1"/>
</dbReference>
<proteinExistence type="predicted"/>
<dbReference type="RefSeq" id="WP_066750349.1">
    <property type="nucleotide sequence ID" value="NZ_JBHUMB010000014.1"/>
</dbReference>
<dbReference type="InterPro" id="IPR050275">
    <property type="entry name" value="PGM_Phosphatase"/>
</dbReference>
<sequence>MSKPKNVITIQHPESIHHTNGMIGSWTDWELSEKGLLQAENIAQNLKTAFTTVHFSIYASSLTRTEQTARLVANKWDGDYQLIDALRERNLGKAVGKSVQWLRDNIESEEHTIYDRCFHDAESKFDVWQRLLPFFTDILHNEEENIIIISHGEALSLFHVMWLGLPVESLDSLDLHGVSGGISFLQQAKSGKRVIKRLSDTSFMQ</sequence>
<dbReference type="GO" id="GO:0016787">
    <property type="term" value="F:hydrolase activity"/>
    <property type="evidence" value="ECO:0007669"/>
    <property type="project" value="UniProtKB-KW"/>
</dbReference>
<comment type="caution">
    <text evidence="1">The sequence shown here is derived from an EMBL/GenBank/DDBJ whole genome shotgun (WGS) entry which is preliminary data.</text>
</comment>
<accession>A0ABW5UDJ8</accession>
<reference evidence="2" key="1">
    <citation type="journal article" date="2019" name="Int. J. Syst. Evol. Microbiol.">
        <title>The Global Catalogue of Microorganisms (GCM) 10K type strain sequencing project: providing services to taxonomists for standard genome sequencing and annotation.</title>
        <authorList>
            <consortium name="The Broad Institute Genomics Platform"/>
            <consortium name="The Broad Institute Genome Sequencing Center for Infectious Disease"/>
            <person name="Wu L."/>
            <person name="Ma J."/>
        </authorList>
    </citation>
    <scope>NUCLEOTIDE SEQUENCE [LARGE SCALE GENOMIC DNA]</scope>
    <source>
        <strain evidence="2">KCTC 42247</strain>
    </source>
</reference>